<dbReference type="InterPro" id="IPR029006">
    <property type="entry name" value="ADF-H/Gelsolin-like_dom_sf"/>
</dbReference>
<dbReference type="PROSITE" id="PS51089">
    <property type="entry name" value="HP"/>
    <property type="match status" value="1"/>
</dbReference>
<evidence type="ECO:0000313" key="6">
    <source>
        <dbReference type="EMBL" id="TKR80749.1"/>
    </source>
</evidence>
<evidence type="ECO:0000256" key="4">
    <source>
        <dbReference type="ARBA" id="ARBA00023203"/>
    </source>
</evidence>
<evidence type="ECO:0000259" key="5">
    <source>
        <dbReference type="PROSITE" id="PS51089"/>
    </source>
</evidence>
<dbReference type="SUPFAM" id="SSF47050">
    <property type="entry name" value="VHP, Villin headpiece domain"/>
    <property type="match status" value="1"/>
</dbReference>
<dbReference type="Proteomes" id="UP000298663">
    <property type="component" value="Unassembled WGS sequence"/>
</dbReference>
<dbReference type="OrthoDB" id="5871915at2759"/>
<gene>
    <name evidence="6" type="ORF">L596_014769</name>
</gene>
<dbReference type="SMART" id="SM00153">
    <property type="entry name" value="VHP"/>
    <property type="match status" value="1"/>
</dbReference>
<name>A0A4U5NCV6_STECR</name>
<feature type="domain" description="HP" evidence="5">
    <location>
        <begin position="573"/>
        <end position="638"/>
    </location>
</feature>
<accession>A0A4U5NCV6</accession>
<dbReference type="EMBL" id="AZBU02000004">
    <property type="protein sequence ID" value="TKR80749.1"/>
    <property type="molecule type" value="Genomic_DNA"/>
</dbReference>
<dbReference type="FunFam" id="3.40.20.10:FF:000005">
    <property type="entry name" value="Gelsolin"/>
    <property type="match status" value="1"/>
</dbReference>
<proteinExistence type="inferred from homology"/>
<dbReference type="GO" id="GO:0008154">
    <property type="term" value="P:actin polymerization or depolymerization"/>
    <property type="evidence" value="ECO:0007669"/>
    <property type="project" value="TreeGrafter"/>
</dbReference>
<dbReference type="STRING" id="34508.A0A4U5NCV6"/>
<dbReference type="GO" id="GO:0051016">
    <property type="term" value="P:barbed-end actin filament capping"/>
    <property type="evidence" value="ECO:0007669"/>
    <property type="project" value="TreeGrafter"/>
</dbReference>
<reference evidence="6 7" key="2">
    <citation type="journal article" date="2019" name="G3 (Bethesda)">
        <title>Hybrid Assembly of the Genome of the Entomopathogenic Nematode Steinernema carpocapsae Identifies the X-Chromosome.</title>
        <authorList>
            <person name="Serra L."/>
            <person name="Macchietto M."/>
            <person name="Macias-Munoz A."/>
            <person name="McGill C.J."/>
            <person name="Rodriguez I.M."/>
            <person name="Rodriguez B."/>
            <person name="Murad R."/>
            <person name="Mortazavi A."/>
        </authorList>
    </citation>
    <scope>NUCLEOTIDE SEQUENCE [LARGE SCALE GENOMIC DNA]</scope>
    <source>
        <strain evidence="6 7">ALL</strain>
    </source>
</reference>
<evidence type="ECO:0000256" key="2">
    <source>
        <dbReference type="ARBA" id="ARBA00022467"/>
    </source>
</evidence>
<keyword evidence="4" id="KW-0009">Actin-binding</keyword>
<dbReference type="AlphaFoldDB" id="A0A4U5NCV6"/>
<dbReference type="Gene3D" id="1.10.950.10">
    <property type="entry name" value="Villin headpiece domain"/>
    <property type="match status" value="1"/>
</dbReference>
<dbReference type="PANTHER" id="PTHR11977">
    <property type="entry name" value="VILLIN"/>
    <property type="match status" value="1"/>
</dbReference>
<evidence type="ECO:0000256" key="1">
    <source>
        <dbReference type="ARBA" id="ARBA00008418"/>
    </source>
</evidence>
<dbReference type="PANTHER" id="PTHR11977:SF123">
    <property type="entry name" value="GELSOLIN"/>
    <property type="match status" value="1"/>
</dbReference>
<keyword evidence="7" id="KW-1185">Reference proteome</keyword>
<dbReference type="Gene3D" id="3.40.20.10">
    <property type="entry name" value="Severin"/>
    <property type="match status" value="4"/>
</dbReference>
<dbReference type="InterPro" id="IPR007122">
    <property type="entry name" value="Villin/Gelsolin"/>
</dbReference>
<dbReference type="InterPro" id="IPR003128">
    <property type="entry name" value="Villin_headpiece"/>
</dbReference>
<dbReference type="GO" id="GO:0005546">
    <property type="term" value="F:phosphatidylinositol-4,5-bisphosphate binding"/>
    <property type="evidence" value="ECO:0007669"/>
    <property type="project" value="TreeGrafter"/>
</dbReference>
<dbReference type="GO" id="GO:0005737">
    <property type="term" value="C:cytoplasm"/>
    <property type="evidence" value="ECO:0007669"/>
    <property type="project" value="TreeGrafter"/>
</dbReference>
<protein>
    <recommendedName>
        <fullName evidence="5">HP domain-containing protein</fullName>
    </recommendedName>
</protein>
<keyword evidence="2" id="KW-0117">Actin capping</keyword>
<evidence type="ECO:0000313" key="7">
    <source>
        <dbReference type="Proteomes" id="UP000298663"/>
    </source>
</evidence>
<dbReference type="InterPro" id="IPR007123">
    <property type="entry name" value="Gelsolin-like_dom"/>
</dbReference>
<dbReference type="InterPro" id="IPR036886">
    <property type="entry name" value="Villin_headpiece_dom_sf"/>
</dbReference>
<dbReference type="GO" id="GO:0051015">
    <property type="term" value="F:actin filament binding"/>
    <property type="evidence" value="ECO:0007669"/>
    <property type="project" value="InterPro"/>
</dbReference>
<dbReference type="GO" id="GO:0051014">
    <property type="term" value="P:actin filament severing"/>
    <property type="evidence" value="ECO:0007669"/>
    <property type="project" value="TreeGrafter"/>
</dbReference>
<comment type="caution">
    <text evidence="6">The sequence shown here is derived from an EMBL/GenBank/DDBJ whole genome shotgun (WGS) entry which is preliminary data.</text>
</comment>
<keyword evidence="3" id="KW-0677">Repeat</keyword>
<reference evidence="6 7" key="1">
    <citation type="journal article" date="2015" name="Genome Biol.">
        <title>Comparative genomics of Steinernema reveals deeply conserved gene regulatory networks.</title>
        <authorList>
            <person name="Dillman A.R."/>
            <person name="Macchietto M."/>
            <person name="Porter C.F."/>
            <person name="Rogers A."/>
            <person name="Williams B."/>
            <person name="Antoshechkin I."/>
            <person name="Lee M.M."/>
            <person name="Goodwin Z."/>
            <person name="Lu X."/>
            <person name="Lewis E.E."/>
            <person name="Goodrich-Blair H."/>
            <person name="Stock S.P."/>
            <person name="Adams B.J."/>
            <person name="Sternberg P.W."/>
            <person name="Mortazavi A."/>
        </authorList>
    </citation>
    <scope>NUCLEOTIDE SEQUENCE [LARGE SCALE GENOMIC DNA]</scope>
    <source>
        <strain evidence="6 7">ALL</strain>
    </source>
</reference>
<organism evidence="6 7">
    <name type="scientific">Steinernema carpocapsae</name>
    <name type="common">Entomopathogenic nematode</name>
    <dbReference type="NCBI Taxonomy" id="34508"/>
    <lineage>
        <taxon>Eukaryota</taxon>
        <taxon>Metazoa</taxon>
        <taxon>Ecdysozoa</taxon>
        <taxon>Nematoda</taxon>
        <taxon>Chromadorea</taxon>
        <taxon>Rhabditida</taxon>
        <taxon>Tylenchina</taxon>
        <taxon>Panagrolaimomorpha</taxon>
        <taxon>Strongyloidoidea</taxon>
        <taxon>Steinernematidae</taxon>
        <taxon>Steinernema</taxon>
    </lineage>
</organism>
<dbReference type="SMART" id="SM00262">
    <property type="entry name" value="GEL"/>
    <property type="match status" value="4"/>
</dbReference>
<evidence type="ECO:0000256" key="3">
    <source>
        <dbReference type="ARBA" id="ARBA00022737"/>
    </source>
</evidence>
<dbReference type="GO" id="GO:0015629">
    <property type="term" value="C:actin cytoskeleton"/>
    <property type="evidence" value="ECO:0007669"/>
    <property type="project" value="TreeGrafter"/>
</dbReference>
<dbReference type="Pfam" id="PF00626">
    <property type="entry name" value="Gelsolin"/>
    <property type="match status" value="2"/>
</dbReference>
<dbReference type="PRINTS" id="PR00597">
    <property type="entry name" value="GELSOLIN"/>
</dbReference>
<dbReference type="SUPFAM" id="SSF55753">
    <property type="entry name" value="Actin depolymerizing proteins"/>
    <property type="match status" value="4"/>
</dbReference>
<comment type="similarity">
    <text evidence="1">Belongs to the villin/gelsolin family.</text>
</comment>
<dbReference type="CDD" id="cd11291">
    <property type="entry name" value="gelsolin_S6_like"/>
    <property type="match status" value="1"/>
</dbReference>
<dbReference type="Pfam" id="PF02209">
    <property type="entry name" value="VHP"/>
    <property type="match status" value="1"/>
</dbReference>
<sequence length="638" mass="72144">MGLFLCGTDQVATRTRGSKEPKWRGRCATWKTPDAGGSRLLVGEREAAGIGEISDSEWDSHKEFFGHLGSRPLPPCSSLDDDEDFEKSAVAHTKLFRVSDSSGTLLVTEIEAPLGPHSLDSDDCFFLDVASSGIYVWMGRGCTPNERREVWTMVNNYLQERRLPSTTSVCKINEGQETAIFRAALNWPADIPLFASESENVKDREEEWKIDAQSLHERKSIKSNVQFDVSGTKKIWRVNDFALEEVPEREHGSFYSGDSYVVLHKPERTRIPTVFFWLGRSSSVDERASAAIFAMQVDEKEANGCAVQKRIIETKEPPQFLALFDNCFVTFRGGHLSGFKRRSPVSSDFPCEEPQSKRRLFQIKEMRVGEISFGANRLNSNDVFVAVGEGRGFVWIGKGANELEIETLEKFKNRIEFGVALEKVFEEAEPAAFWDFLGGRQPYASTRSLANPLNSFSPRLFHASNARGYFRVEEIVEFSQEDLESDDAMILDTNDEIFVWIGNGSNDVEKKLALQLAVEYVSTDPSGRSADDTSMWVVKENAEPKEFCAHFPAWTHGSTEIPEGNVSVEEVLKCYSKCYPLEALMVSVEELPFGVDLMKKEEHLEDAEFESVFGTTKEEFRKMKKWKQIEEKKRVGLF</sequence>